<accession>A0A8J3F2W1</accession>
<comment type="caution">
    <text evidence="4">The sequence shown here is derived from an EMBL/GenBank/DDBJ whole genome shotgun (WGS) entry which is preliminary data.</text>
</comment>
<keyword evidence="5" id="KW-1185">Reference proteome</keyword>
<dbReference type="Gene3D" id="2.40.128.130">
    <property type="entry name" value="Autotransporter beta-domain"/>
    <property type="match status" value="1"/>
</dbReference>
<evidence type="ECO:0000313" key="4">
    <source>
        <dbReference type="EMBL" id="GGI18136.1"/>
    </source>
</evidence>
<dbReference type="PROSITE" id="PS51208">
    <property type="entry name" value="AUTOTRANSPORTER"/>
    <property type="match status" value="1"/>
</dbReference>
<dbReference type="InterPro" id="IPR036709">
    <property type="entry name" value="Autotransporte_beta_dom_sf"/>
</dbReference>
<reference evidence="5" key="1">
    <citation type="journal article" date="2019" name="Int. J. Syst. Evol. Microbiol.">
        <title>The Global Catalogue of Microorganisms (GCM) 10K type strain sequencing project: providing services to taxonomists for standard genome sequencing and annotation.</title>
        <authorList>
            <consortium name="The Broad Institute Genomics Platform"/>
            <consortium name="The Broad Institute Genome Sequencing Center for Infectious Disease"/>
            <person name="Wu L."/>
            <person name="Ma J."/>
        </authorList>
    </citation>
    <scope>NUCLEOTIDE SEQUENCE [LARGE SCALE GENOMIC DNA]</scope>
    <source>
        <strain evidence="5">CCM 2767</strain>
    </source>
</reference>
<feature type="chain" id="PRO_5035254945" description="Autotransporter domain-containing protein" evidence="2">
    <location>
        <begin position="27"/>
        <end position="1107"/>
    </location>
</feature>
<dbReference type="SUPFAM" id="SSF103515">
    <property type="entry name" value="Autotransporter"/>
    <property type="match status" value="1"/>
</dbReference>
<organism evidence="4 5">
    <name type="scientific">Oxalicibacterium faecigallinarum</name>
    <dbReference type="NCBI Taxonomy" id="573741"/>
    <lineage>
        <taxon>Bacteria</taxon>
        <taxon>Pseudomonadati</taxon>
        <taxon>Pseudomonadota</taxon>
        <taxon>Betaproteobacteria</taxon>
        <taxon>Burkholderiales</taxon>
        <taxon>Oxalobacteraceae</taxon>
        <taxon>Oxalicibacterium</taxon>
    </lineage>
</organism>
<evidence type="ECO:0000256" key="2">
    <source>
        <dbReference type="SAM" id="SignalP"/>
    </source>
</evidence>
<proteinExistence type="predicted"/>
<dbReference type="Proteomes" id="UP000642180">
    <property type="component" value="Unassembled WGS sequence"/>
</dbReference>
<feature type="signal peptide" evidence="2">
    <location>
        <begin position="1"/>
        <end position="26"/>
    </location>
</feature>
<evidence type="ECO:0000313" key="5">
    <source>
        <dbReference type="Proteomes" id="UP000642180"/>
    </source>
</evidence>
<dbReference type="InterPro" id="IPR006315">
    <property type="entry name" value="OM_autotransptr_brl_dom"/>
</dbReference>
<evidence type="ECO:0000259" key="3">
    <source>
        <dbReference type="PROSITE" id="PS51208"/>
    </source>
</evidence>
<dbReference type="InterPro" id="IPR005546">
    <property type="entry name" value="Autotransporte_beta"/>
</dbReference>
<feature type="domain" description="Autotransporter" evidence="3">
    <location>
        <begin position="831"/>
        <end position="1107"/>
    </location>
</feature>
<sequence>MMSAKCLRPLPLILALQAAFGASAYAQFVVAEGAVDTVAKTLAGNASGEVKAGGSLLVSGSAAGVAMSGTTSLINAGTIRQGGSGRTIDINPANSNIVITNQMGGTITGAGAQVIRVDKASSKFIIDNQGTIAHIGTITAGGERAIKVDADYATSGNQIVNGAINNRNAIISATGNDAIRIGSNVTLVNYGSILSTGDVNTSCPKYMVAEGNPCTSDLSAADGVAIENGRKNAVILNYGTITGPRHGIDGGDPVNATADANLLNLMGVGELKITHAADNSIVVEHVLGNVSTPITIANPIIVNYAGGIITGNNGSGVGLDGHGVVINYGTISGNYAGAGNVYDHENAGVTTSNGDGDGVDIDGVAYIDNHGRIEGTGAGGRDAGGQPNGADGIAAGGGTIINRAGATIYGQSKGILIDDGSDGLSAPTGRGTYDPEANNGAGDILTVASTVHIRNAGIIIGETKSAIGMVGNYNDELLNDVTGVIIGGAQATRLGENNSTVAGAAIQMGDGDDLLTNYGRIEGKNGLAIDMGNGNDTLRLFGGSVIGTIDGGSGTNLLETNGTQVFEAGKVTNFQNFAIKGGTTTFNYALGNVNNVQIDDGGTLRVNGGFNTSQDLTVNGTLLAPTGNSFRTINVAGDYAQSASSILEARIGANGASDQLVVAGMADVADGATIRAVATTYVKDGTRYTLIDAGTLNAAPANLHVSVNGNSNFVTYTLQRDGNDLVLVAHREQSLGQILPVRDQNITTGLENILSTGSASSQALLTAIENLTSTQAVSRAARQLLPETNGSQLQAAKAAQGSLFSAFDNRSDAARNGDRAAFDGQTGMSSGDGNRGRVWMQGLAAFAKQKTRNGANGYDVDAQGLAVGYEMDLDGRDLVGVSGGYTQAGTDGRDAGVGNDNNVKAFHLGAYFSRTEASYTLDASVAVSANRYNAQRAVNIGGFSETLRGKFDGTQLGARFEYGLPFQIDSKWAGRWIMGARLARLDNGAYTETGGVSAQNIGSTHSSSAQSVFGAELRNRIDHTSSATLHARWLHEFADTPAVTASYVAGGPSFQVDGVQPGRNGLLLGTSYRKTTASGTLISVGYDLESRARYLGHQLTARAMWSF</sequence>
<name>A0A8J3F2W1_9BURK</name>
<dbReference type="RefSeq" id="WP_188380385.1">
    <property type="nucleotide sequence ID" value="NZ_BMDI01000001.1"/>
</dbReference>
<protein>
    <recommendedName>
        <fullName evidence="3">Autotransporter domain-containing protein</fullName>
    </recommendedName>
</protein>
<dbReference type="EMBL" id="BMDI01000001">
    <property type="protein sequence ID" value="GGI18136.1"/>
    <property type="molecule type" value="Genomic_DNA"/>
</dbReference>
<dbReference type="GO" id="GO:0019867">
    <property type="term" value="C:outer membrane"/>
    <property type="evidence" value="ECO:0007669"/>
    <property type="project" value="InterPro"/>
</dbReference>
<dbReference type="Pfam" id="PF03797">
    <property type="entry name" value="Autotransporter"/>
    <property type="match status" value="1"/>
</dbReference>
<evidence type="ECO:0000256" key="1">
    <source>
        <dbReference type="SAM" id="MobiDB-lite"/>
    </source>
</evidence>
<dbReference type="NCBIfam" id="TIGR01414">
    <property type="entry name" value="autotrans_barl"/>
    <property type="match status" value="1"/>
</dbReference>
<dbReference type="AlphaFoldDB" id="A0A8J3F2W1"/>
<keyword evidence="2" id="KW-0732">Signal</keyword>
<feature type="region of interest" description="Disordered" evidence="1">
    <location>
        <begin position="816"/>
        <end position="835"/>
    </location>
</feature>
<gene>
    <name evidence="4" type="ORF">GCM10008066_12490</name>
</gene>
<dbReference type="SMART" id="SM00869">
    <property type="entry name" value="Autotransporter"/>
    <property type="match status" value="1"/>
</dbReference>